<dbReference type="SUPFAM" id="SSF53807">
    <property type="entry name" value="Helical backbone' metal receptor"/>
    <property type="match status" value="1"/>
</dbReference>
<dbReference type="PANTHER" id="PTHR30535:SF4">
    <property type="entry name" value="HEMIN-BINDING PERIPLASMIC PROTEIN HMUT"/>
    <property type="match status" value="1"/>
</dbReference>
<feature type="signal peptide" evidence="1">
    <location>
        <begin position="1"/>
        <end position="23"/>
    </location>
</feature>
<evidence type="ECO:0000259" key="2">
    <source>
        <dbReference type="PROSITE" id="PS50983"/>
    </source>
</evidence>
<dbReference type="Pfam" id="PF01497">
    <property type="entry name" value="Peripla_BP_2"/>
    <property type="match status" value="1"/>
</dbReference>
<accession>A0ABY6M553</accession>
<proteinExistence type="predicted"/>
<dbReference type="InterPro" id="IPR002491">
    <property type="entry name" value="ABC_transptr_periplasmic_BD"/>
</dbReference>
<feature type="chain" id="PRO_5046761857" evidence="1">
    <location>
        <begin position="24"/>
        <end position="287"/>
    </location>
</feature>
<dbReference type="Gene3D" id="3.40.50.1980">
    <property type="entry name" value="Nitrogenase molybdenum iron protein domain"/>
    <property type="match status" value="2"/>
</dbReference>
<protein>
    <submittedName>
        <fullName evidence="3">ABC transporter substrate-binding protein</fullName>
    </submittedName>
</protein>
<keyword evidence="1" id="KW-0732">Signal</keyword>
<dbReference type="EMBL" id="CP081495">
    <property type="protein sequence ID" value="UYW02646.1"/>
    <property type="molecule type" value="Genomic_DNA"/>
</dbReference>
<dbReference type="Proteomes" id="UP001163328">
    <property type="component" value="Chromosome"/>
</dbReference>
<dbReference type="PANTHER" id="PTHR30535">
    <property type="entry name" value="VITAMIN B12-BINDING PROTEIN"/>
    <property type="match status" value="1"/>
</dbReference>
<organism evidence="3 4">
    <name type="scientific">Flavobacterium agricola</name>
    <dbReference type="NCBI Taxonomy" id="2870839"/>
    <lineage>
        <taxon>Bacteria</taxon>
        <taxon>Pseudomonadati</taxon>
        <taxon>Bacteroidota</taxon>
        <taxon>Flavobacteriia</taxon>
        <taxon>Flavobacteriales</taxon>
        <taxon>Flavobacteriaceae</taxon>
        <taxon>Flavobacterium</taxon>
    </lineage>
</organism>
<keyword evidence="4" id="KW-1185">Reference proteome</keyword>
<dbReference type="InterPro" id="IPR050902">
    <property type="entry name" value="ABC_Transporter_SBP"/>
</dbReference>
<evidence type="ECO:0000256" key="1">
    <source>
        <dbReference type="SAM" id="SignalP"/>
    </source>
</evidence>
<dbReference type="PROSITE" id="PS50983">
    <property type="entry name" value="FE_B12_PBP"/>
    <property type="match status" value="1"/>
</dbReference>
<sequence>MKKIILTLAVTMLLMGCKQKNLAETASELQTEQQKAVERIVSLNGTLTEIIAALGYQKQLVGVDVTSTYPTNIGETTENLDHVFKLSVEKLINLKPTKVFALEKEVRPELLQQLNQAGIQVLTFNQTYSQNGTKQLIDAVANALQAEQASAIKKTLDVELAQIEPITNAPKVLFIYARTNQMMVGGTGTPIEAVVELAGGKNAITEFVDYKPLTPEALAQANPDFIVMFDKGLEAVGGIDGLLKVDGIAQTNAGKNKNIIALDGLLLSGFGPRLGQAVQELNHAFKK</sequence>
<gene>
    <name evidence="3" type="ORF">K5I29_11195</name>
</gene>
<evidence type="ECO:0000313" key="3">
    <source>
        <dbReference type="EMBL" id="UYW02646.1"/>
    </source>
</evidence>
<feature type="domain" description="Fe/B12 periplasmic-binding" evidence="2">
    <location>
        <begin position="39"/>
        <end position="287"/>
    </location>
</feature>
<reference evidence="3" key="1">
    <citation type="submission" date="2021-08" db="EMBL/GenBank/DDBJ databases">
        <title>Flavobacterium sp. strain CC-SYL302.</title>
        <authorList>
            <person name="Lin S.-Y."/>
            <person name="Lee T.-H."/>
            <person name="Young C.-C."/>
        </authorList>
    </citation>
    <scope>NUCLEOTIDE SEQUENCE</scope>
    <source>
        <strain evidence="3">CC-SYL302</strain>
    </source>
</reference>
<name>A0ABY6M553_9FLAO</name>
<dbReference type="PROSITE" id="PS51257">
    <property type="entry name" value="PROKAR_LIPOPROTEIN"/>
    <property type="match status" value="1"/>
</dbReference>
<evidence type="ECO:0000313" key="4">
    <source>
        <dbReference type="Proteomes" id="UP001163328"/>
    </source>
</evidence>